<dbReference type="RefSeq" id="WP_092341662.1">
    <property type="nucleotide sequence ID" value="NZ_FNIB01000012.1"/>
</dbReference>
<proteinExistence type="predicted"/>
<evidence type="ECO:0000313" key="3">
    <source>
        <dbReference type="Proteomes" id="UP000199639"/>
    </source>
</evidence>
<evidence type="ECO:0000313" key="1">
    <source>
        <dbReference type="EMBL" id="SDO18838.1"/>
    </source>
</evidence>
<evidence type="ECO:0000313" key="2">
    <source>
        <dbReference type="EMBL" id="TFB72037.1"/>
    </source>
</evidence>
<dbReference type="EMBL" id="SOFD01000044">
    <property type="protein sequence ID" value="TFB72037.1"/>
    <property type="molecule type" value="Genomic_DNA"/>
</dbReference>
<sequence>MWTVANPGLGEPDSILSESRIRSAKAANLRTLQTTLTSAHSCAETTGWTALSRDAFVDRLVALVPEIDLLIRGLDAQAAALQTYSVTVDEIQGEQRLLEARRITADTDLYDLQFGKTDFAQPGDTFIFMPTTVLQTRREEAFEVAYAAIAAIDVVWDELATRRRTADDVCVRDLESDQVLGATAWFGSSGAAGSSVDDLIVRMNTLSEADLAVLIATNPDLMKRMLTATPETVAERWQQLGEPAQLALIAGAPALLGSLNGLPALARVAANRLNASTRITEIDAESAKLGSSLESVEGYFEAVALLKELALERDYLQAAADGDIQLYLYDRDASRIVEMLGTPSDETRHRITYVPGTMSKMGMFYDGSVQRLSQWFVVSHPDTVAFVYKDGLFPGDTDGPLGEKVGYFGESALRTPVGVADANSAAFADKTGKTLAAFETGLALDPWLTDTASIAIGHSWGLANITSAEVAGAHYDSVVSLSGAWMPEEWEPHPDTNYADFSYEDILQSAQGLGVVGDGNNPRSNGAFDAGPFYQGPKPFISMDREGALILNPSVPLDNHNLVATDDLNNQEVLVDLQELIYG</sequence>
<dbReference type="EMBL" id="FNIB01000012">
    <property type="protein sequence ID" value="SDO18838.1"/>
    <property type="molecule type" value="Genomic_DNA"/>
</dbReference>
<dbReference type="Proteomes" id="UP000298252">
    <property type="component" value="Unassembled WGS sequence"/>
</dbReference>
<dbReference type="STRING" id="1424659.SAMN05216368_11222"/>
<evidence type="ECO:0000313" key="4">
    <source>
        <dbReference type="Proteomes" id="UP000298252"/>
    </source>
</evidence>
<reference evidence="2 4" key="2">
    <citation type="submission" date="2019-03" db="EMBL/GenBank/DDBJ databases">
        <title>Genomics of glacier-inhabiting Cryobacterium strains.</title>
        <authorList>
            <person name="Liu Q."/>
            <person name="Xin Y.-H."/>
        </authorList>
    </citation>
    <scope>NUCLEOTIDE SEQUENCE [LARGE SCALE GENOMIC DNA]</scope>
    <source>
        <strain evidence="2 4">Hh8</strain>
    </source>
</reference>
<name>A0A4R8UWE8_9MICO</name>
<evidence type="ECO:0008006" key="5">
    <source>
        <dbReference type="Google" id="ProtNLM"/>
    </source>
</evidence>
<dbReference type="AlphaFoldDB" id="A0A4R8UWE8"/>
<organism evidence="1 3">
    <name type="scientific">Cryobacterium flavum</name>
    <dbReference type="NCBI Taxonomy" id="1424659"/>
    <lineage>
        <taxon>Bacteria</taxon>
        <taxon>Bacillati</taxon>
        <taxon>Actinomycetota</taxon>
        <taxon>Actinomycetes</taxon>
        <taxon>Micrococcales</taxon>
        <taxon>Microbacteriaceae</taxon>
        <taxon>Cryobacterium</taxon>
    </lineage>
</organism>
<dbReference type="Proteomes" id="UP000199639">
    <property type="component" value="Unassembled WGS sequence"/>
</dbReference>
<gene>
    <name evidence="2" type="ORF">E3O21_19580</name>
    <name evidence="1" type="ORF">SAMN05216368_11222</name>
</gene>
<keyword evidence="4" id="KW-1185">Reference proteome</keyword>
<accession>A0A4R8UWE8</accession>
<protein>
    <recommendedName>
        <fullName evidence="5">Alpha/beta hydrolase</fullName>
    </recommendedName>
</protein>
<reference evidence="1 3" key="1">
    <citation type="submission" date="2016-10" db="EMBL/GenBank/DDBJ databases">
        <authorList>
            <person name="Varghese N."/>
            <person name="Submissions S."/>
        </authorList>
    </citation>
    <scope>NUCLEOTIDE SEQUENCE [LARGE SCALE GENOMIC DNA]</scope>
    <source>
        <strain evidence="1 3">CGMCC 1.11215</strain>
    </source>
</reference>